<name>A0A191ZT59_9RALS</name>
<dbReference type="OrthoDB" id="530017at2"/>
<dbReference type="AlphaFoldDB" id="A0A191ZT59"/>
<evidence type="ECO:0000256" key="2">
    <source>
        <dbReference type="ARBA" id="ARBA00035032"/>
    </source>
</evidence>
<dbReference type="EMBL" id="CP016022">
    <property type="protein sequence ID" value="ANJ71288.1"/>
    <property type="molecule type" value="Genomic_DNA"/>
</dbReference>
<dbReference type="InterPro" id="IPR003165">
    <property type="entry name" value="Piwi"/>
</dbReference>
<evidence type="ECO:0000256" key="1">
    <source>
        <dbReference type="ARBA" id="ARBA00035012"/>
    </source>
</evidence>
<accession>A0A191ZT59</accession>
<dbReference type="Gene3D" id="3.30.420.10">
    <property type="entry name" value="Ribonuclease H-like superfamily/Ribonuclease H"/>
    <property type="match status" value="1"/>
</dbReference>
<evidence type="ECO:0000313" key="3">
    <source>
        <dbReference type="EMBL" id="ANJ71288.1"/>
    </source>
</evidence>
<dbReference type="SMART" id="SM00950">
    <property type="entry name" value="Piwi"/>
    <property type="match status" value="1"/>
</dbReference>
<gene>
    <name evidence="3" type="ORF">A9Y76_01780</name>
</gene>
<dbReference type="GeneID" id="61524736"/>
<dbReference type="CDD" id="cd04659">
    <property type="entry name" value="Piwi_piwi-like_ProArk"/>
    <property type="match status" value="1"/>
</dbReference>
<protein>
    <recommendedName>
        <fullName evidence="2">Protein argonaute</fullName>
    </recommendedName>
</protein>
<dbReference type="SUPFAM" id="SSF53098">
    <property type="entry name" value="Ribonuclease H-like"/>
    <property type="match status" value="1"/>
</dbReference>
<dbReference type="InterPro" id="IPR012337">
    <property type="entry name" value="RNaseH-like_sf"/>
</dbReference>
<dbReference type="RefSeq" id="WP_064801520.1">
    <property type="nucleotide sequence ID" value="NZ_CP016022.1"/>
</dbReference>
<keyword evidence="4" id="KW-1185">Reference proteome</keyword>
<organism evidence="3 4">
    <name type="scientific">Ralstonia insidiosa</name>
    <dbReference type="NCBI Taxonomy" id="190721"/>
    <lineage>
        <taxon>Bacteria</taxon>
        <taxon>Pseudomonadati</taxon>
        <taxon>Pseudomonadota</taxon>
        <taxon>Betaproteobacteria</taxon>
        <taxon>Burkholderiales</taxon>
        <taxon>Burkholderiaceae</taxon>
        <taxon>Ralstonia</taxon>
    </lineage>
</organism>
<dbReference type="Proteomes" id="UP000078572">
    <property type="component" value="Chromosome 1"/>
</dbReference>
<reference evidence="4" key="1">
    <citation type="submission" date="2016-06" db="EMBL/GenBank/DDBJ databases">
        <authorList>
            <person name="Xu Y."/>
            <person name="Nagy A."/>
            <person name="Yan X."/>
            <person name="Kim S.W."/>
            <person name="Haley B."/>
            <person name="Liu N.T."/>
            <person name="Nou X."/>
        </authorList>
    </citation>
    <scope>NUCLEOTIDE SEQUENCE [LARGE SCALE GENOMIC DNA]</scope>
    <source>
        <strain evidence="4">ATCC 49129</strain>
    </source>
</reference>
<dbReference type="GO" id="GO:0003676">
    <property type="term" value="F:nucleic acid binding"/>
    <property type="evidence" value="ECO:0007669"/>
    <property type="project" value="InterPro"/>
</dbReference>
<evidence type="ECO:0000313" key="4">
    <source>
        <dbReference type="Proteomes" id="UP000078572"/>
    </source>
</evidence>
<proteinExistence type="inferred from homology"/>
<dbReference type="InterPro" id="IPR036397">
    <property type="entry name" value="RNaseH_sf"/>
</dbReference>
<sequence>MKLEHIAEPRLRFATGEHICPRKGITAYGAFDRTMTTRRTDVIVGGVGTATCIESLDRWMQRCASEIAAPEDARQPNLRAPFPGMGIGHGFDVKLVFGQDLARTLKKSDVDDIVAIGDRHTRLTKAIDLYYEHIKFLAQNRPVDVVVCVIPEALYKVVGTDERGPIEDSLEASVEVAAELNFRRALKAKAMHLGKPLQLIRAVSLETNMKGQQDDATKAWNFCTALYYKAGPRVPWKLQPDDRRPTSCAVGIAFYRSRDRQVLNTSLAQIFDELGNGLILRGTPIDMTRDDRVPHLNANQACNLLTAALNEYRVALRTFPARVVVHKSSNFSPEEIDGLIGAARDLRIDTVDLVTVMDSKLRLFREGNYPPYRGTRVELDEQRHLLYTRGSVWYYQTYTGLYIPQPIELRIVRSEESPTFIAQEVLGMTKMNWNNTQFDGKYPVTLGCARKVGEIMKYLEDEETPQIRYGYYM</sequence>
<comment type="similarity">
    <text evidence="1">Belongs to the argonaute family. Long pAgo subfamily.</text>
</comment>